<dbReference type="OrthoDB" id="227596at2"/>
<dbReference type="PANTHER" id="PTHR24421">
    <property type="entry name" value="NITRATE/NITRITE SENSOR PROTEIN NARX-RELATED"/>
    <property type="match status" value="1"/>
</dbReference>
<dbReference type="InterPro" id="IPR036890">
    <property type="entry name" value="HATPase_C_sf"/>
</dbReference>
<feature type="transmembrane region" description="Helical" evidence="9">
    <location>
        <begin position="147"/>
        <end position="167"/>
    </location>
</feature>
<feature type="domain" description="DUF7134" evidence="12">
    <location>
        <begin position="19"/>
        <end position="167"/>
    </location>
</feature>
<keyword evidence="4" id="KW-0808">Transferase</keyword>
<dbReference type="InterPro" id="IPR003594">
    <property type="entry name" value="HATPase_dom"/>
</dbReference>
<reference evidence="14" key="1">
    <citation type="submission" date="2017-04" db="EMBL/GenBank/DDBJ databases">
        <authorList>
            <person name="Varghese N."/>
            <person name="Submissions S."/>
        </authorList>
    </citation>
    <scope>NUCLEOTIDE SEQUENCE [LARGE SCALE GENOMIC DNA]</scope>
    <source>
        <strain evidence="14">VKM Ac-2510</strain>
    </source>
</reference>
<keyword evidence="6 13" id="KW-0418">Kinase</keyword>
<feature type="transmembrane region" description="Helical" evidence="9">
    <location>
        <begin position="93"/>
        <end position="109"/>
    </location>
</feature>
<dbReference type="GO" id="GO:0005524">
    <property type="term" value="F:ATP binding"/>
    <property type="evidence" value="ECO:0007669"/>
    <property type="project" value="UniProtKB-KW"/>
</dbReference>
<gene>
    <name evidence="13" type="ORF">SAMN06296010_0312</name>
</gene>
<keyword evidence="9" id="KW-0472">Membrane</keyword>
<dbReference type="GO" id="GO:0016020">
    <property type="term" value="C:membrane"/>
    <property type="evidence" value="ECO:0007669"/>
    <property type="project" value="InterPro"/>
</dbReference>
<organism evidence="13 14">
    <name type="scientific">Agreia pratensis</name>
    <dbReference type="NCBI Taxonomy" id="150121"/>
    <lineage>
        <taxon>Bacteria</taxon>
        <taxon>Bacillati</taxon>
        <taxon>Actinomycetota</taxon>
        <taxon>Actinomycetes</taxon>
        <taxon>Micrococcales</taxon>
        <taxon>Microbacteriaceae</taxon>
        <taxon>Agreia</taxon>
    </lineage>
</organism>
<keyword evidence="3" id="KW-0597">Phosphoprotein</keyword>
<dbReference type="AlphaFoldDB" id="A0A1X7IBQ5"/>
<feature type="transmembrane region" description="Helical" evidence="9">
    <location>
        <begin position="25"/>
        <end position="43"/>
    </location>
</feature>
<dbReference type="Proteomes" id="UP000193244">
    <property type="component" value="Unassembled WGS sequence"/>
</dbReference>
<dbReference type="RefSeq" id="WP_085482290.1">
    <property type="nucleotide sequence ID" value="NZ_FXAY01000001.1"/>
</dbReference>
<evidence type="ECO:0000256" key="6">
    <source>
        <dbReference type="ARBA" id="ARBA00022777"/>
    </source>
</evidence>
<dbReference type="Gene3D" id="1.20.5.1930">
    <property type="match status" value="1"/>
</dbReference>
<evidence type="ECO:0000256" key="1">
    <source>
        <dbReference type="ARBA" id="ARBA00000085"/>
    </source>
</evidence>
<evidence type="ECO:0000256" key="3">
    <source>
        <dbReference type="ARBA" id="ARBA00022553"/>
    </source>
</evidence>
<dbReference type="EC" id="2.7.13.3" evidence="2"/>
<dbReference type="PANTHER" id="PTHR24421:SF10">
    <property type="entry name" value="NITRATE_NITRITE SENSOR PROTEIN NARQ"/>
    <property type="match status" value="1"/>
</dbReference>
<feature type="transmembrane region" description="Helical" evidence="9">
    <location>
        <begin position="71"/>
        <end position="87"/>
    </location>
</feature>
<dbReference type="Gene3D" id="3.30.565.10">
    <property type="entry name" value="Histidine kinase-like ATPase, C-terminal domain"/>
    <property type="match status" value="1"/>
</dbReference>
<feature type="domain" description="Histidine kinase/HSP90-like ATPase" evidence="10">
    <location>
        <begin position="311"/>
        <end position="400"/>
    </location>
</feature>
<dbReference type="EMBL" id="FXAY01000001">
    <property type="protein sequence ID" value="SMG11636.1"/>
    <property type="molecule type" value="Genomic_DNA"/>
</dbReference>
<evidence type="ECO:0000259" key="10">
    <source>
        <dbReference type="Pfam" id="PF02518"/>
    </source>
</evidence>
<dbReference type="InterPro" id="IPR050482">
    <property type="entry name" value="Sensor_HK_TwoCompSys"/>
</dbReference>
<evidence type="ECO:0000256" key="2">
    <source>
        <dbReference type="ARBA" id="ARBA00012438"/>
    </source>
</evidence>
<keyword evidence="5" id="KW-0547">Nucleotide-binding</keyword>
<evidence type="ECO:0000259" key="11">
    <source>
        <dbReference type="Pfam" id="PF07730"/>
    </source>
</evidence>
<protein>
    <recommendedName>
        <fullName evidence="2">histidine kinase</fullName>
        <ecNumber evidence="2">2.7.13.3</ecNumber>
    </recommendedName>
</protein>
<feature type="transmembrane region" description="Helical" evidence="9">
    <location>
        <begin position="49"/>
        <end position="66"/>
    </location>
</feature>
<evidence type="ECO:0000256" key="4">
    <source>
        <dbReference type="ARBA" id="ARBA00022679"/>
    </source>
</evidence>
<evidence type="ECO:0000256" key="9">
    <source>
        <dbReference type="SAM" id="Phobius"/>
    </source>
</evidence>
<proteinExistence type="predicted"/>
<sequence>MTVSASMTRGIASFAHQGRRRPRTVDVLIALSWVLLSSFSVAAIPGSEVVAPGVSVLLVAAGLVFFRRSRPVLTFAISFVATLPLALFDPTLGSLAVAYSVFAIAVYDVPRRAWQCASLSAGVLLAAALFSPFGFLPANDRALGNGIAGVVTYVVTGFLTLLVALLWGQNSGSRKRYVDGLVERAHHLEREHDQQVQLAVLAERSRIARDVHDIVAHSLSVIVRLNDGADAVLEREPLKAREAIGQVGGVARSALGEMRRVISVLESSPQSTSLSAGASYEDLERLVEVYRGVGLPVSLTVNGRTPSQTGVQMTIFRVVQEALTNVLRHSEAPSLVGVSVESDSDVVVTVRSDGHIHNESSGDSVGRGLVGMRERAALYGGTLAAGPDEEGSWIVRLVLPGAGA</sequence>
<accession>A0A1X7IBQ5</accession>
<evidence type="ECO:0000256" key="8">
    <source>
        <dbReference type="ARBA" id="ARBA00023012"/>
    </source>
</evidence>
<evidence type="ECO:0000313" key="14">
    <source>
        <dbReference type="Proteomes" id="UP000193244"/>
    </source>
</evidence>
<dbReference type="Pfam" id="PF02518">
    <property type="entry name" value="HATPase_c"/>
    <property type="match status" value="1"/>
</dbReference>
<dbReference type="CDD" id="cd16917">
    <property type="entry name" value="HATPase_UhpB-NarQ-NarX-like"/>
    <property type="match status" value="1"/>
</dbReference>
<dbReference type="GO" id="GO:0046983">
    <property type="term" value="F:protein dimerization activity"/>
    <property type="evidence" value="ECO:0007669"/>
    <property type="project" value="InterPro"/>
</dbReference>
<evidence type="ECO:0000313" key="13">
    <source>
        <dbReference type="EMBL" id="SMG11636.1"/>
    </source>
</evidence>
<keyword evidence="9" id="KW-1133">Transmembrane helix</keyword>
<dbReference type="Pfam" id="PF07730">
    <property type="entry name" value="HisKA_3"/>
    <property type="match status" value="1"/>
</dbReference>
<keyword evidence="9" id="KW-0812">Transmembrane</keyword>
<dbReference type="SUPFAM" id="SSF55874">
    <property type="entry name" value="ATPase domain of HSP90 chaperone/DNA topoisomerase II/histidine kinase"/>
    <property type="match status" value="1"/>
</dbReference>
<dbReference type="InterPro" id="IPR055558">
    <property type="entry name" value="DUF7134"/>
</dbReference>
<evidence type="ECO:0000256" key="5">
    <source>
        <dbReference type="ARBA" id="ARBA00022741"/>
    </source>
</evidence>
<dbReference type="Pfam" id="PF23539">
    <property type="entry name" value="DUF7134"/>
    <property type="match status" value="1"/>
</dbReference>
<keyword evidence="8" id="KW-0902">Two-component regulatory system</keyword>
<evidence type="ECO:0000256" key="7">
    <source>
        <dbReference type="ARBA" id="ARBA00022840"/>
    </source>
</evidence>
<keyword evidence="14" id="KW-1185">Reference proteome</keyword>
<comment type="catalytic activity">
    <reaction evidence="1">
        <text>ATP + protein L-histidine = ADP + protein N-phospho-L-histidine.</text>
        <dbReference type="EC" id="2.7.13.3"/>
    </reaction>
</comment>
<feature type="transmembrane region" description="Helical" evidence="9">
    <location>
        <begin position="116"/>
        <end position="135"/>
    </location>
</feature>
<dbReference type="InterPro" id="IPR011712">
    <property type="entry name" value="Sig_transdc_His_kin_sub3_dim/P"/>
</dbReference>
<evidence type="ECO:0000259" key="12">
    <source>
        <dbReference type="Pfam" id="PF23539"/>
    </source>
</evidence>
<feature type="domain" description="Signal transduction histidine kinase subgroup 3 dimerisation and phosphoacceptor" evidence="11">
    <location>
        <begin position="203"/>
        <end position="267"/>
    </location>
</feature>
<keyword evidence="7" id="KW-0067">ATP-binding</keyword>
<dbReference type="GO" id="GO:0000155">
    <property type="term" value="F:phosphorelay sensor kinase activity"/>
    <property type="evidence" value="ECO:0007669"/>
    <property type="project" value="InterPro"/>
</dbReference>
<name>A0A1X7IBQ5_9MICO</name>
<dbReference type="STRING" id="150121.SAMN06296010_0312"/>